<feature type="transmembrane region" description="Helical" evidence="1">
    <location>
        <begin position="193"/>
        <end position="218"/>
    </location>
</feature>
<dbReference type="GO" id="GO:0035556">
    <property type="term" value="P:intracellular signal transduction"/>
    <property type="evidence" value="ECO:0007669"/>
    <property type="project" value="InterPro"/>
</dbReference>
<evidence type="ECO:0000256" key="1">
    <source>
        <dbReference type="SAM" id="Phobius"/>
    </source>
</evidence>
<name>A0A382FYU6_9ZZZZ</name>
<sequence length="483" mass="53934">MVNQTRKLAAIVFTDIVGFTKLSSENEPAALELLAKQRELLQPIVDSHNGEWLKEIGDGLLLSFSGNLDAVTCAIEIQETVQSIKNLDLRIGIHQGEVIFQDNDVLGDDVNIASRIEPFSASGGIAISDRVNSSLERNPDFETRYLGKPELQGVSQNIKVYCVTSHGLPQTDLTKVKAKLEPDKVKGFQWNRLSILGVAASVLGVITLGLMGLSGLAANEDEVPSIAILYMNNLGSPDDEPWAYGLTEDLILEMSNKGSIRVPSMQTILTFKDDDLSETQVSENLKVRYLLSSSIHKMGEKFNLRCQLQDTRKGVALFGRKWTEDIESSSLIVSSLADSILKNILNEKEKINSLASTEYKADPVAYEYYLKAKYKYEHKQSAEDVSMAEDLYKQAITIDPNLCKARSRLGWIYFQSGKIEMMKANAIELISISTKINDPMELGEGYNHLGIFYAVNDKHDSALVYFNKYKDLSIRHDHKKNLR</sequence>
<dbReference type="PROSITE" id="PS50125">
    <property type="entry name" value="GUANYLATE_CYCLASE_2"/>
    <property type="match status" value="1"/>
</dbReference>
<proteinExistence type="predicted"/>
<protein>
    <recommendedName>
        <fullName evidence="2">Guanylate cyclase domain-containing protein</fullName>
    </recommendedName>
</protein>
<accession>A0A382FYU6</accession>
<evidence type="ECO:0000259" key="2">
    <source>
        <dbReference type="PROSITE" id="PS50125"/>
    </source>
</evidence>
<feature type="domain" description="Guanylate cyclase" evidence="2">
    <location>
        <begin position="10"/>
        <end position="117"/>
    </location>
</feature>
<dbReference type="InterPro" id="IPR050697">
    <property type="entry name" value="Adenylyl/Guanylyl_Cyclase_3/4"/>
</dbReference>
<reference evidence="3" key="1">
    <citation type="submission" date="2018-05" db="EMBL/GenBank/DDBJ databases">
        <authorList>
            <person name="Lanie J.A."/>
            <person name="Ng W.-L."/>
            <person name="Kazmierczak K.M."/>
            <person name="Andrzejewski T.M."/>
            <person name="Davidsen T.M."/>
            <person name="Wayne K.J."/>
            <person name="Tettelin H."/>
            <person name="Glass J.I."/>
            <person name="Rusch D."/>
            <person name="Podicherti R."/>
            <person name="Tsui H.-C.T."/>
            <person name="Winkler M.E."/>
        </authorList>
    </citation>
    <scope>NUCLEOTIDE SEQUENCE</scope>
</reference>
<keyword evidence="1" id="KW-0812">Transmembrane</keyword>
<dbReference type="PANTHER" id="PTHR43081">
    <property type="entry name" value="ADENYLATE CYCLASE, TERMINAL-DIFFERENTIATION SPECIFIC-RELATED"/>
    <property type="match status" value="1"/>
</dbReference>
<keyword evidence="1" id="KW-0472">Membrane</keyword>
<organism evidence="3">
    <name type="scientific">marine metagenome</name>
    <dbReference type="NCBI Taxonomy" id="408172"/>
    <lineage>
        <taxon>unclassified sequences</taxon>
        <taxon>metagenomes</taxon>
        <taxon>ecological metagenomes</taxon>
    </lineage>
</organism>
<dbReference type="CDD" id="cd07302">
    <property type="entry name" value="CHD"/>
    <property type="match status" value="1"/>
</dbReference>
<dbReference type="InterPro" id="IPR029787">
    <property type="entry name" value="Nucleotide_cyclase"/>
</dbReference>
<dbReference type="PANTHER" id="PTHR43081:SF19">
    <property type="entry name" value="PH-SENSITIVE ADENYLATE CYCLASE RV1264"/>
    <property type="match status" value="1"/>
</dbReference>
<dbReference type="Gene3D" id="3.30.70.1230">
    <property type="entry name" value="Nucleotide cyclase"/>
    <property type="match status" value="1"/>
</dbReference>
<dbReference type="Pfam" id="PF00211">
    <property type="entry name" value="Guanylate_cyc"/>
    <property type="match status" value="1"/>
</dbReference>
<dbReference type="InterPro" id="IPR011990">
    <property type="entry name" value="TPR-like_helical_dom_sf"/>
</dbReference>
<dbReference type="SMART" id="SM00044">
    <property type="entry name" value="CYCc"/>
    <property type="match status" value="1"/>
</dbReference>
<feature type="non-terminal residue" evidence="3">
    <location>
        <position position="483"/>
    </location>
</feature>
<evidence type="ECO:0000313" key="3">
    <source>
        <dbReference type="EMBL" id="SVB68218.1"/>
    </source>
</evidence>
<dbReference type="EMBL" id="UINC01052650">
    <property type="protein sequence ID" value="SVB68218.1"/>
    <property type="molecule type" value="Genomic_DNA"/>
</dbReference>
<dbReference type="GO" id="GO:0006171">
    <property type="term" value="P:cAMP biosynthetic process"/>
    <property type="evidence" value="ECO:0007669"/>
    <property type="project" value="TreeGrafter"/>
</dbReference>
<dbReference type="SUPFAM" id="SSF48452">
    <property type="entry name" value="TPR-like"/>
    <property type="match status" value="1"/>
</dbReference>
<keyword evidence="1" id="KW-1133">Transmembrane helix</keyword>
<gene>
    <name evidence="3" type="ORF">METZ01_LOCUS221072</name>
</gene>
<dbReference type="InterPro" id="IPR001054">
    <property type="entry name" value="A/G_cyclase"/>
</dbReference>
<dbReference type="Gene3D" id="1.25.40.10">
    <property type="entry name" value="Tetratricopeptide repeat domain"/>
    <property type="match status" value="1"/>
</dbReference>
<dbReference type="AlphaFoldDB" id="A0A382FYU6"/>
<dbReference type="SUPFAM" id="SSF55073">
    <property type="entry name" value="Nucleotide cyclase"/>
    <property type="match status" value="1"/>
</dbReference>